<feature type="compositionally biased region" description="Acidic residues" evidence="1">
    <location>
        <begin position="55"/>
        <end position="85"/>
    </location>
</feature>
<evidence type="ECO:0000313" key="2">
    <source>
        <dbReference type="EMBL" id="PYI14160.1"/>
    </source>
</evidence>
<accession>A0A2V5HDZ8</accession>
<dbReference type="AlphaFoldDB" id="A0A2V5HDZ8"/>
<sequence length="285" mass="31640">MDPPAQTPATRRALRLPEILTEIIVWIHADTLNTWPATRAPLPPESTPTPTLSTDDGDDPSNDPSIDVDDEGSVSDTTWAEDADEHESTYHYTRAGALYRCALVNRPWSAATLPVLWRDDLGCSHSSNELLDRLARSADPARRQMYAAMVTRARLVTVGEPVAQGYGAALREVEFPRLESVTLVCPGAGGGALSYVPPVRGDRVRVLEIDPRFESWPDTYCVRHAEWEALLEEIPTIFPNVETVAFLDRARVFPGALGRFAERLPALKRLDRRLVIENEDIYSPG</sequence>
<name>A0A2V5HDZ8_ASPV1</name>
<feature type="region of interest" description="Disordered" evidence="1">
    <location>
        <begin position="36"/>
        <end position="86"/>
    </location>
</feature>
<dbReference type="EMBL" id="KZ825219">
    <property type="protein sequence ID" value="PYI14160.1"/>
    <property type="molecule type" value="Genomic_DNA"/>
</dbReference>
<dbReference type="OMA" id="WDYLADQ"/>
<organism evidence="2 3">
    <name type="scientific">Aspergillus violaceofuscus (strain CBS 115571)</name>
    <dbReference type="NCBI Taxonomy" id="1450538"/>
    <lineage>
        <taxon>Eukaryota</taxon>
        <taxon>Fungi</taxon>
        <taxon>Dikarya</taxon>
        <taxon>Ascomycota</taxon>
        <taxon>Pezizomycotina</taxon>
        <taxon>Eurotiomycetes</taxon>
        <taxon>Eurotiomycetidae</taxon>
        <taxon>Eurotiales</taxon>
        <taxon>Aspergillaceae</taxon>
        <taxon>Aspergillus</taxon>
    </lineage>
</organism>
<dbReference type="STRING" id="1450538.A0A2V5HDZ8"/>
<protein>
    <submittedName>
        <fullName evidence="2">Uncharacterized protein</fullName>
    </submittedName>
</protein>
<reference evidence="2 3" key="1">
    <citation type="submission" date="2018-02" db="EMBL/GenBank/DDBJ databases">
        <title>The genomes of Aspergillus section Nigri reveals drivers in fungal speciation.</title>
        <authorList>
            <consortium name="DOE Joint Genome Institute"/>
            <person name="Vesth T.C."/>
            <person name="Nybo J."/>
            <person name="Theobald S."/>
            <person name="Brandl J."/>
            <person name="Frisvad J.C."/>
            <person name="Nielsen K.F."/>
            <person name="Lyhne E.K."/>
            <person name="Kogle M.E."/>
            <person name="Kuo A."/>
            <person name="Riley R."/>
            <person name="Clum A."/>
            <person name="Nolan M."/>
            <person name="Lipzen A."/>
            <person name="Salamov A."/>
            <person name="Henrissat B."/>
            <person name="Wiebenga A."/>
            <person name="De vries R.P."/>
            <person name="Grigoriev I.V."/>
            <person name="Mortensen U.H."/>
            <person name="Andersen M.R."/>
            <person name="Baker S.E."/>
        </authorList>
    </citation>
    <scope>NUCLEOTIDE SEQUENCE [LARGE SCALE GENOMIC DNA]</scope>
    <source>
        <strain evidence="2 3">CBS 115571</strain>
    </source>
</reference>
<evidence type="ECO:0000256" key="1">
    <source>
        <dbReference type="SAM" id="MobiDB-lite"/>
    </source>
</evidence>
<keyword evidence="3" id="KW-1185">Reference proteome</keyword>
<proteinExistence type="predicted"/>
<evidence type="ECO:0000313" key="3">
    <source>
        <dbReference type="Proteomes" id="UP000249829"/>
    </source>
</evidence>
<gene>
    <name evidence="2" type="ORF">BO99DRAFT_345720</name>
</gene>
<dbReference type="Proteomes" id="UP000249829">
    <property type="component" value="Unassembled WGS sequence"/>
</dbReference>